<protein>
    <submittedName>
        <fullName evidence="1">Uncharacterized protein</fullName>
    </submittedName>
</protein>
<dbReference type="Proteomes" id="UP001165962">
    <property type="component" value="Unassembled WGS sequence"/>
</dbReference>
<dbReference type="RefSeq" id="WP_166154250.1">
    <property type="nucleotide sequence ID" value="NZ_JAAOIW010000014.1"/>
</dbReference>
<keyword evidence="2" id="KW-1185">Reference proteome</keyword>
<gene>
    <name evidence="1" type="ORF">G9U52_29065</name>
</gene>
<organism evidence="1 2">
    <name type="scientific">Paenibacillus agricola</name>
    <dbReference type="NCBI Taxonomy" id="2716264"/>
    <lineage>
        <taxon>Bacteria</taxon>
        <taxon>Bacillati</taxon>
        <taxon>Bacillota</taxon>
        <taxon>Bacilli</taxon>
        <taxon>Bacillales</taxon>
        <taxon>Paenibacillaceae</taxon>
        <taxon>Paenibacillus</taxon>
    </lineage>
</organism>
<accession>A0ABX0JE97</accession>
<sequence length="199" mass="22699">MEIKVFDQTLTIQEDSDPKEQIIQAINQEINNNNQLVFSYLIVDGTEQFVDNFQLLSLDPEAKLIEIVFGDKTSIIKELTESANEYITNALPVVEELANDFYKSPQAESWNELNKLFDAMDWLNIMLTNFSELGLSHGDEINGNRNQLFNQIEEIHKAMSNKDYSLIGDLLKYEVTELFGNIQTVSNKIGEGVTINDKN</sequence>
<evidence type="ECO:0000313" key="2">
    <source>
        <dbReference type="Proteomes" id="UP001165962"/>
    </source>
</evidence>
<dbReference type="EMBL" id="JAAOIW010000014">
    <property type="protein sequence ID" value="NHN33873.1"/>
    <property type="molecule type" value="Genomic_DNA"/>
</dbReference>
<reference evidence="1" key="1">
    <citation type="submission" date="2020-03" db="EMBL/GenBank/DDBJ databases">
        <title>Draft sequencing of Paenibacilllus sp. S3N08.</title>
        <authorList>
            <person name="Kim D.-U."/>
        </authorList>
    </citation>
    <scope>NUCLEOTIDE SEQUENCE</scope>
    <source>
        <strain evidence="1">S3N08</strain>
    </source>
</reference>
<name>A0ABX0JE97_9BACL</name>
<evidence type="ECO:0000313" key="1">
    <source>
        <dbReference type="EMBL" id="NHN33873.1"/>
    </source>
</evidence>
<proteinExistence type="predicted"/>
<comment type="caution">
    <text evidence="1">The sequence shown here is derived from an EMBL/GenBank/DDBJ whole genome shotgun (WGS) entry which is preliminary data.</text>
</comment>